<reference evidence="4" key="1">
    <citation type="submission" date="2024-02" db="UniProtKB">
        <authorList>
            <consortium name="WormBaseParasite"/>
        </authorList>
    </citation>
    <scope>IDENTIFICATION</scope>
</reference>
<dbReference type="Pfam" id="PF00059">
    <property type="entry name" value="Lectin_C"/>
    <property type="match status" value="1"/>
</dbReference>
<organism evidence="3 4">
    <name type="scientific">Mesorhabditis belari</name>
    <dbReference type="NCBI Taxonomy" id="2138241"/>
    <lineage>
        <taxon>Eukaryota</taxon>
        <taxon>Metazoa</taxon>
        <taxon>Ecdysozoa</taxon>
        <taxon>Nematoda</taxon>
        <taxon>Chromadorea</taxon>
        <taxon>Rhabditida</taxon>
        <taxon>Rhabditina</taxon>
        <taxon>Rhabditomorpha</taxon>
        <taxon>Rhabditoidea</taxon>
        <taxon>Rhabditidae</taxon>
        <taxon>Mesorhabditinae</taxon>
        <taxon>Mesorhabditis</taxon>
    </lineage>
</organism>
<dbReference type="SMART" id="SM00034">
    <property type="entry name" value="CLECT"/>
    <property type="match status" value="1"/>
</dbReference>
<keyword evidence="1" id="KW-0732">Signal</keyword>
<name>A0AAF3J7G5_9BILA</name>
<dbReference type="AlphaFoldDB" id="A0AAF3J7G5"/>
<dbReference type="InterPro" id="IPR050111">
    <property type="entry name" value="C-type_lectin/snaclec_domain"/>
</dbReference>
<feature type="chain" id="PRO_5042033147" evidence="1">
    <location>
        <begin position="17"/>
        <end position="212"/>
    </location>
</feature>
<dbReference type="PANTHER" id="PTHR22803">
    <property type="entry name" value="MANNOSE, PHOSPHOLIPASE, LECTIN RECEPTOR RELATED"/>
    <property type="match status" value="1"/>
</dbReference>
<dbReference type="Gene3D" id="3.10.100.10">
    <property type="entry name" value="Mannose-Binding Protein A, subunit A"/>
    <property type="match status" value="1"/>
</dbReference>
<dbReference type="Proteomes" id="UP000887575">
    <property type="component" value="Unassembled WGS sequence"/>
</dbReference>
<dbReference type="InterPro" id="IPR016186">
    <property type="entry name" value="C-type_lectin-like/link_sf"/>
</dbReference>
<feature type="signal peptide" evidence="1">
    <location>
        <begin position="1"/>
        <end position="16"/>
    </location>
</feature>
<dbReference type="InterPro" id="IPR016187">
    <property type="entry name" value="CTDL_fold"/>
</dbReference>
<keyword evidence="3" id="KW-1185">Reference proteome</keyword>
<dbReference type="CDD" id="cd00037">
    <property type="entry name" value="CLECT"/>
    <property type="match status" value="1"/>
</dbReference>
<sequence length="212" mass="24509">MDTLLIIALCLGSCLTAPSLGPKYDLDLGKGNPEQVLDFSLLGKPKLTDEAKKRFSPCGKDDEKWIYKKEFNACYKEIHDVSFNEAKEICLKFDSQLISIHSAEENQFIYDLIHTNETKWYSDHQSLLLGGLKLNETFTWIDGTPFNFQTWAQGEPNNYKLGYDNENCLAMFTFSMDYAYHLYPPEPYLARWNDNICSKTYTHSMCKKMALF</sequence>
<evidence type="ECO:0000259" key="2">
    <source>
        <dbReference type="PROSITE" id="PS50041"/>
    </source>
</evidence>
<proteinExistence type="predicted"/>
<accession>A0AAF3J7G5</accession>
<dbReference type="InterPro" id="IPR001304">
    <property type="entry name" value="C-type_lectin-like"/>
</dbReference>
<dbReference type="WBParaSite" id="MBELARI_LOCUS20975">
    <property type="protein sequence ID" value="MBELARI_LOCUS20975"/>
    <property type="gene ID" value="MBELARI_LOCUS20975"/>
</dbReference>
<feature type="domain" description="C-type lectin" evidence="2">
    <location>
        <begin position="74"/>
        <end position="199"/>
    </location>
</feature>
<protein>
    <submittedName>
        <fullName evidence="4">C-type lectin domain-containing protein</fullName>
    </submittedName>
</protein>
<dbReference type="PROSITE" id="PS50041">
    <property type="entry name" value="C_TYPE_LECTIN_2"/>
    <property type="match status" value="1"/>
</dbReference>
<evidence type="ECO:0000313" key="3">
    <source>
        <dbReference type="Proteomes" id="UP000887575"/>
    </source>
</evidence>
<evidence type="ECO:0000313" key="4">
    <source>
        <dbReference type="WBParaSite" id="MBELARI_LOCUS20975"/>
    </source>
</evidence>
<dbReference type="SUPFAM" id="SSF56436">
    <property type="entry name" value="C-type lectin-like"/>
    <property type="match status" value="1"/>
</dbReference>
<evidence type="ECO:0000256" key="1">
    <source>
        <dbReference type="SAM" id="SignalP"/>
    </source>
</evidence>